<accession>A0ACB9YNC1</accession>
<comment type="caution">
    <text evidence="1">The sequence shown here is derived from an EMBL/GenBank/DDBJ whole genome shotgun (WGS) entry which is preliminary data.</text>
</comment>
<proteinExistence type="predicted"/>
<dbReference type="EMBL" id="MU393580">
    <property type="protein sequence ID" value="KAI4860606.1"/>
    <property type="molecule type" value="Genomic_DNA"/>
</dbReference>
<gene>
    <name evidence="1" type="ORF">F4820DRAFT_436364</name>
</gene>
<protein>
    <submittedName>
        <fullName evidence="1">Uncharacterized protein</fullName>
    </submittedName>
</protein>
<organism evidence="1 2">
    <name type="scientific">Hypoxylon rubiginosum</name>
    <dbReference type="NCBI Taxonomy" id="110542"/>
    <lineage>
        <taxon>Eukaryota</taxon>
        <taxon>Fungi</taxon>
        <taxon>Dikarya</taxon>
        <taxon>Ascomycota</taxon>
        <taxon>Pezizomycotina</taxon>
        <taxon>Sordariomycetes</taxon>
        <taxon>Xylariomycetidae</taxon>
        <taxon>Xylariales</taxon>
        <taxon>Hypoxylaceae</taxon>
        <taxon>Hypoxylon</taxon>
    </lineage>
</organism>
<sequence>MDDDLEQFMAITGVAAEHVARGYLEISGGDPMQAIQLFFENPELQASFNAPAASTSASASQRQPASSAAAGHSQAFTGRQDSSGVIHIDSDDDEDVDMADNEYNIHEDDDDDVAAVVRNAQEEEDAAMARRLQEEMYSENHSSVDGVRAPIAQTHETLAAPDPSWGLDDDREAAVMEQMRRRRRLQGGSANPFNQSSVDWFDVEDDEPRPRNPQGPGPSDATSRRLRDLFAPPTGLITRLPLDAARDVGKEEKKWILVNLQKLDDFRCQVLNRDHWKNEEISSLIREHFLFLQYTLDDPFAQSYTTFYFANQAHEDANNYPHASIIDPRTGEQVKVWSGESFPSPAEFHSDLVEFLDRYSLAANSKNPVVKSKPKAKARDIGRMTEEEMLEMALQNSLNESGDSSGPSVEDPDALTKSNPDIGKGKGKAVEEHIDLTGGSDQTPLSPQAAAGNAFSQISSVNPHVEPEHDPATTTRIQFRHASGRVIRRFATTDTVRRIYEWLKAEPLEGKQDIPFELKTMPAGRDLIGELDKTIEEAGLKQGTVMIELIEDS</sequence>
<evidence type="ECO:0000313" key="1">
    <source>
        <dbReference type="EMBL" id="KAI4860606.1"/>
    </source>
</evidence>
<name>A0ACB9YNC1_9PEZI</name>
<dbReference type="Proteomes" id="UP001497700">
    <property type="component" value="Unassembled WGS sequence"/>
</dbReference>
<keyword evidence="2" id="KW-1185">Reference proteome</keyword>
<reference evidence="1 2" key="1">
    <citation type="journal article" date="2022" name="New Phytol.">
        <title>Ecological generalism drives hyperdiversity of secondary metabolite gene clusters in xylarialean endophytes.</title>
        <authorList>
            <person name="Franco M.E.E."/>
            <person name="Wisecaver J.H."/>
            <person name="Arnold A.E."/>
            <person name="Ju Y.M."/>
            <person name="Slot J.C."/>
            <person name="Ahrendt S."/>
            <person name="Moore L.P."/>
            <person name="Eastman K.E."/>
            <person name="Scott K."/>
            <person name="Konkel Z."/>
            <person name="Mondo S.J."/>
            <person name="Kuo A."/>
            <person name="Hayes R.D."/>
            <person name="Haridas S."/>
            <person name="Andreopoulos B."/>
            <person name="Riley R."/>
            <person name="LaButti K."/>
            <person name="Pangilinan J."/>
            <person name="Lipzen A."/>
            <person name="Amirebrahimi M."/>
            <person name="Yan J."/>
            <person name="Adam C."/>
            <person name="Keymanesh K."/>
            <person name="Ng V."/>
            <person name="Louie K."/>
            <person name="Northen T."/>
            <person name="Drula E."/>
            <person name="Henrissat B."/>
            <person name="Hsieh H.M."/>
            <person name="Youens-Clark K."/>
            <person name="Lutzoni F."/>
            <person name="Miadlikowska J."/>
            <person name="Eastwood D.C."/>
            <person name="Hamelin R.C."/>
            <person name="Grigoriev I.V."/>
            <person name="U'Ren J.M."/>
        </authorList>
    </citation>
    <scope>NUCLEOTIDE SEQUENCE [LARGE SCALE GENOMIC DNA]</scope>
    <source>
        <strain evidence="1 2">CBS 119005</strain>
    </source>
</reference>
<evidence type="ECO:0000313" key="2">
    <source>
        <dbReference type="Proteomes" id="UP001497700"/>
    </source>
</evidence>